<keyword evidence="2" id="KW-1185">Reference proteome</keyword>
<gene>
    <name evidence="1" type="ORF">GR170_14795</name>
</gene>
<sequence length="53" mass="5822">MTPKEDPEAKADRLRQRRIANAESLKAAKSTAKDLQGDVASVYGLPSMFSRSK</sequence>
<protein>
    <submittedName>
        <fullName evidence="1">Uncharacterized protein</fullName>
    </submittedName>
</protein>
<comment type="caution">
    <text evidence="1">The sequence shown here is derived from an EMBL/GenBank/DDBJ whole genome shotgun (WGS) entry which is preliminary data.</text>
</comment>
<dbReference type="Proteomes" id="UP000477911">
    <property type="component" value="Unassembled WGS sequence"/>
</dbReference>
<reference evidence="1 2" key="1">
    <citation type="submission" date="2019-12" db="EMBL/GenBank/DDBJ databases">
        <authorList>
            <person name="Li M."/>
        </authorList>
    </citation>
    <scope>NUCLEOTIDE SEQUENCE [LARGE SCALE GENOMIC DNA]</scope>
    <source>
        <strain evidence="1 2">GBMRC 2024</strain>
    </source>
</reference>
<evidence type="ECO:0000313" key="1">
    <source>
        <dbReference type="EMBL" id="MXN19109.1"/>
    </source>
</evidence>
<dbReference type="RefSeq" id="WP_160895226.1">
    <property type="nucleotide sequence ID" value="NZ_WUMU01000016.1"/>
</dbReference>
<accession>A0A6L7G5E5</accession>
<organism evidence="1 2">
    <name type="scientific">Pseudooceanicola albus</name>
    <dbReference type="NCBI Taxonomy" id="2692189"/>
    <lineage>
        <taxon>Bacteria</taxon>
        <taxon>Pseudomonadati</taxon>
        <taxon>Pseudomonadota</taxon>
        <taxon>Alphaproteobacteria</taxon>
        <taxon>Rhodobacterales</taxon>
        <taxon>Paracoccaceae</taxon>
        <taxon>Pseudooceanicola</taxon>
    </lineage>
</organism>
<dbReference type="AlphaFoldDB" id="A0A6L7G5E5"/>
<name>A0A6L7G5E5_9RHOB</name>
<dbReference type="EMBL" id="WUMU01000016">
    <property type="protein sequence ID" value="MXN19109.1"/>
    <property type="molecule type" value="Genomic_DNA"/>
</dbReference>
<evidence type="ECO:0000313" key="2">
    <source>
        <dbReference type="Proteomes" id="UP000477911"/>
    </source>
</evidence>
<proteinExistence type="predicted"/>